<feature type="domain" description="DNA methylase adenine-specific" evidence="6">
    <location>
        <begin position="301"/>
        <end position="523"/>
    </location>
</feature>
<gene>
    <name evidence="7" type="ORF">MACH07_15700</name>
</gene>
<dbReference type="RefSeq" id="WP_338198037.1">
    <property type="nucleotide sequence ID" value="NZ_AP027268.1"/>
</dbReference>
<dbReference type="REBASE" id="753371">
    <property type="entry name" value="Maq7ORF15690P"/>
</dbReference>
<dbReference type="PANTHER" id="PTHR33841:SF1">
    <property type="entry name" value="DNA METHYLTRANSFERASE A"/>
    <property type="match status" value="1"/>
</dbReference>
<comment type="catalytic activity">
    <reaction evidence="5">
        <text>a 2'-deoxyadenosine in DNA + S-adenosyl-L-methionine = an N(6)-methyl-2'-deoxyadenosine in DNA + S-adenosyl-L-homocysteine + H(+)</text>
        <dbReference type="Rhea" id="RHEA:15197"/>
        <dbReference type="Rhea" id="RHEA-COMP:12418"/>
        <dbReference type="Rhea" id="RHEA-COMP:12419"/>
        <dbReference type="ChEBI" id="CHEBI:15378"/>
        <dbReference type="ChEBI" id="CHEBI:57856"/>
        <dbReference type="ChEBI" id="CHEBI:59789"/>
        <dbReference type="ChEBI" id="CHEBI:90615"/>
        <dbReference type="ChEBI" id="CHEBI:90616"/>
        <dbReference type="EC" id="2.1.1.72"/>
    </reaction>
</comment>
<keyword evidence="3" id="KW-0489">Methyltransferase</keyword>
<dbReference type="AlphaFoldDB" id="A0AA48HFZ8"/>
<dbReference type="PANTHER" id="PTHR33841">
    <property type="entry name" value="DNA METHYLTRANSFERASE YEEA-RELATED"/>
    <property type="match status" value="1"/>
</dbReference>
<dbReference type="EMBL" id="AP027268">
    <property type="protein sequence ID" value="BDW92738.1"/>
    <property type="molecule type" value="Genomic_DNA"/>
</dbReference>
<organism evidence="7 8">
    <name type="scientific">Flagellimonas marinaquae</name>
    <dbReference type="NCBI Taxonomy" id="254955"/>
    <lineage>
        <taxon>Bacteria</taxon>
        <taxon>Pseudomonadati</taxon>
        <taxon>Bacteroidota</taxon>
        <taxon>Flavobacteriia</taxon>
        <taxon>Flavobacteriales</taxon>
        <taxon>Flavobacteriaceae</taxon>
        <taxon>Flagellimonas</taxon>
    </lineage>
</organism>
<evidence type="ECO:0000256" key="4">
    <source>
        <dbReference type="ARBA" id="ARBA00022679"/>
    </source>
</evidence>
<name>A0AA48HFZ8_9FLAO</name>
<keyword evidence="4" id="KW-0808">Transferase</keyword>
<dbReference type="PRINTS" id="PR00507">
    <property type="entry name" value="N12N6MTFRASE"/>
</dbReference>
<dbReference type="SUPFAM" id="SSF53335">
    <property type="entry name" value="S-adenosyl-L-methionine-dependent methyltransferases"/>
    <property type="match status" value="1"/>
</dbReference>
<dbReference type="GO" id="GO:0009007">
    <property type="term" value="F:site-specific DNA-methyltransferase (adenine-specific) activity"/>
    <property type="evidence" value="ECO:0007669"/>
    <property type="project" value="UniProtKB-EC"/>
</dbReference>
<evidence type="ECO:0000313" key="7">
    <source>
        <dbReference type="EMBL" id="BDW92738.1"/>
    </source>
</evidence>
<evidence type="ECO:0000256" key="3">
    <source>
        <dbReference type="ARBA" id="ARBA00022603"/>
    </source>
</evidence>
<comment type="similarity">
    <text evidence="1">Belongs to the N(4)/N(6)-methyltransferase family.</text>
</comment>
<dbReference type="Proteomes" id="UP001330184">
    <property type="component" value="Chromosome"/>
</dbReference>
<evidence type="ECO:0000313" key="8">
    <source>
        <dbReference type="Proteomes" id="UP001330184"/>
    </source>
</evidence>
<evidence type="ECO:0000256" key="5">
    <source>
        <dbReference type="ARBA" id="ARBA00047942"/>
    </source>
</evidence>
<proteinExistence type="inferred from homology"/>
<dbReference type="GO" id="GO:0032259">
    <property type="term" value="P:methylation"/>
    <property type="evidence" value="ECO:0007669"/>
    <property type="project" value="UniProtKB-KW"/>
</dbReference>
<dbReference type="InterPro" id="IPR003356">
    <property type="entry name" value="DNA_methylase_A-5"/>
</dbReference>
<sequence>MTTPEYLSSLNNRYRLGNSTEHTFRGDLQQLIESLIPEIKATNEPKRQSCGAPDYILTKGEVPVGFIEAKDIGDSDLIGKKKSGHKEQFDRYKASLDNLIFTDYLRFVLYLEGELVTEIIIGEIVDGSIKPLPENFTAFENLLKDFVVHVGQTIKSPERLAKMMAGKARLLADVIEKTLKRDLDDNLNPKTSLEQQFDAFKDYLIHDVSTKGFADIYAQTITYGLFAARLHDPTIKTFSRHEAAELIPKSNPFLRKLFQFIAGYDLDDNLVWIVDSLVDIFLHSNVEEILKNYGKSTKMEDPIIHFYETFLSEYDPKLRKSRGVWYTPAPVVNFIVRAVDDILKTEFGLAQGLADTSKTTIKLNTQTPDKRSTTGYKQVEQQVHKVQILDPATGTGTFLSEVVKHIYTKFQGQQGIWSNYIESHLLPRLNGFEILMASYAMAHLKLDLLLKETGYIGKSNQRLRIYLTNSLEEHHPDTGTLFANWLSTEANEANHIKRDTPVMCVIGNPPYAVSSTNKNEWIQDLISDYKKNLKERKINLDDDYIKFIRYGQHYID</sequence>
<dbReference type="InterPro" id="IPR050953">
    <property type="entry name" value="N4_N6_ade-DNA_methylase"/>
</dbReference>
<keyword evidence="8" id="KW-1185">Reference proteome</keyword>
<reference evidence="7 8" key="1">
    <citation type="submission" date="2023-01" db="EMBL/GenBank/DDBJ databases">
        <title>Complete genome sequence of Muricauda aquimarina strain IFOP_LL357.</title>
        <authorList>
            <person name="Gajardo G."/>
            <person name="Ueki S."/>
            <person name="Maruyama F."/>
        </authorList>
    </citation>
    <scope>NUCLEOTIDE SEQUENCE [LARGE SCALE GENOMIC DNA]</scope>
    <source>
        <strain evidence="7 8">IFOP_LL357</strain>
    </source>
</reference>
<evidence type="ECO:0000256" key="1">
    <source>
        <dbReference type="ARBA" id="ARBA00006594"/>
    </source>
</evidence>
<dbReference type="EC" id="2.1.1.72" evidence="2"/>
<protein>
    <recommendedName>
        <fullName evidence="2">site-specific DNA-methyltransferase (adenine-specific)</fullName>
        <ecNumber evidence="2">2.1.1.72</ecNumber>
    </recommendedName>
</protein>
<accession>A0AA48HFZ8</accession>
<dbReference type="GO" id="GO:0003677">
    <property type="term" value="F:DNA binding"/>
    <property type="evidence" value="ECO:0007669"/>
    <property type="project" value="InterPro"/>
</dbReference>
<dbReference type="GO" id="GO:0008170">
    <property type="term" value="F:N-methyltransferase activity"/>
    <property type="evidence" value="ECO:0007669"/>
    <property type="project" value="InterPro"/>
</dbReference>
<dbReference type="InterPro" id="IPR029063">
    <property type="entry name" value="SAM-dependent_MTases_sf"/>
</dbReference>
<dbReference type="Gene3D" id="3.40.50.150">
    <property type="entry name" value="Vaccinia Virus protein VP39"/>
    <property type="match status" value="1"/>
</dbReference>
<dbReference type="Pfam" id="PF02384">
    <property type="entry name" value="N6_Mtase"/>
    <property type="match status" value="1"/>
</dbReference>
<evidence type="ECO:0000259" key="6">
    <source>
        <dbReference type="Pfam" id="PF02384"/>
    </source>
</evidence>
<evidence type="ECO:0000256" key="2">
    <source>
        <dbReference type="ARBA" id="ARBA00011900"/>
    </source>
</evidence>